<evidence type="ECO:0000256" key="5">
    <source>
        <dbReference type="ARBA" id="ARBA00022777"/>
    </source>
</evidence>
<dbReference type="Gene3D" id="1.10.287.130">
    <property type="match status" value="1"/>
</dbReference>
<dbReference type="PRINTS" id="PR00344">
    <property type="entry name" value="BCTRLSENSOR"/>
</dbReference>
<dbReference type="CDD" id="cd00082">
    <property type="entry name" value="HisKA"/>
    <property type="match status" value="1"/>
</dbReference>
<dbReference type="InterPro" id="IPR004358">
    <property type="entry name" value="Sig_transdc_His_kin-like_C"/>
</dbReference>
<keyword evidence="3" id="KW-0597">Phosphoprotein</keyword>
<dbReference type="InterPro" id="IPR050736">
    <property type="entry name" value="Sensor_HK_Regulatory"/>
</dbReference>
<feature type="transmembrane region" description="Helical" evidence="7">
    <location>
        <begin position="12"/>
        <end position="30"/>
    </location>
</feature>
<dbReference type="STRING" id="549789.NIES30_22550"/>
<feature type="domain" description="Histidine kinase" evidence="8">
    <location>
        <begin position="203"/>
        <end position="420"/>
    </location>
</feature>
<dbReference type="PROSITE" id="PS50109">
    <property type="entry name" value="HIS_KIN"/>
    <property type="match status" value="1"/>
</dbReference>
<keyword evidence="5 9" id="KW-0418">Kinase</keyword>
<evidence type="ECO:0000259" key="8">
    <source>
        <dbReference type="PROSITE" id="PS50109"/>
    </source>
</evidence>
<sequence length="429" mass="47007">MFERSRLSLARWFTLSMGGILVLFAGLLYVREARDRLRTFDQALYTTGQVISSGVEEISHGDRRRIDLEDAPLLGSDAIRIDTSIVLARWYTPEKTLMQFMGPIPPPTLEDDLGFQTVLDPASARQLRQLTLPVYRDGQILGYLQVAAGLDPVVQPLQNLRWFLALGVPAALGAIAAVGWGLGGMAMQPIRAAYQRLQQFTADASHELRAPLAAIVSHAQLGLMEPTSPQEQTACLQTISEVGEGMSTLVGRLLFLARHQGQQPWQIGPPIDLVAILTPLVADYSAVMAAQNLTFTATLPPAPLWLRAEPDLLRQALINLLDNARRYTPAGGTVALRGEVQHRWVVLRVEDSGIGIAAADLPHIFERFYRVSPERSRQSGGVGLGLAIVQQIIALHGGQIQVSSQPQVGTQFEIRLPLATPPRQFPKRP</sequence>
<dbReference type="InterPro" id="IPR036890">
    <property type="entry name" value="HATPase_C_sf"/>
</dbReference>
<dbReference type="FunFam" id="3.30.565.10:FF:000006">
    <property type="entry name" value="Sensor histidine kinase WalK"/>
    <property type="match status" value="1"/>
</dbReference>
<organism evidence="9 10">
    <name type="scientific">Phormidium tenue NIES-30</name>
    <dbReference type="NCBI Taxonomy" id="549789"/>
    <lineage>
        <taxon>Bacteria</taxon>
        <taxon>Bacillati</taxon>
        <taxon>Cyanobacteriota</taxon>
        <taxon>Cyanophyceae</taxon>
        <taxon>Oscillatoriophycideae</taxon>
        <taxon>Oscillatoriales</taxon>
        <taxon>Oscillatoriaceae</taxon>
        <taxon>Phormidium</taxon>
    </lineage>
</organism>
<dbReference type="InterPro" id="IPR036097">
    <property type="entry name" value="HisK_dim/P_sf"/>
</dbReference>
<dbReference type="EMBL" id="MRCG01000023">
    <property type="protein sequence ID" value="OKH44410.1"/>
    <property type="molecule type" value="Genomic_DNA"/>
</dbReference>
<keyword evidence="10" id="KW-1185">Reference proteome</keyword>
<dbReference type="Pfam" id="PF02518">
    <property type="entry name" value="HATPase_c"/>
    <property type="match status" value="1"/>
</dbReference>
<dbReference type="Gene3D" id="3.30.565.10">
    <property type="entry name" value="Histidine kinase-like ATPase, C-terminal domain"/>
    <property type="match status" value="1"/>
</dbReference>
<comment type="catalytic activity">
    <reaction evidence="1">
        <text>ATP + protein L-histidine = ADP + protein N-phospho-L-histidine.</text>
        <dbReference type="EC" id="2.7.13.3"/>
    </reaction>
</comment>
<evidence type="ECO:0000256" key="4">
    <source>
        <dbReference type="ARBA" id="ARBA00022679"/>
    </source>
</evidence>
<dbReference type="AlphaFoldDB" id="A0A1U7IZB1"/>
<dbReference type="Pfam" id="PF00512">
    <property type="entry name" value="HisKA"/>
    <property type="match status" value="1"/>
</dbReference>
<dbReference type="SUPFAM" id="SSF47384">
    <property type="entry name" value="Homodimeric domain of signal transducing histidine kinase"/>
    <property type="match status" value="1"/>
</dbReference>
<evidence type="ECO:0000256" key="1">
    <source>
        <dbReference type="ARBA" id="ARBA00000085"/>
    </source>
</evidence>
<dbReference type="GO" id="GO:0000155">
    <property type="term" value="F:phosphorelay sensor kinase activity"/>
    <property type="evidence" value="ECO:0007669"/>
    <property type="project" value="InterPro"/>
</dbReference>
<keyword evidence="7" id="KW-1133">Transmembrane helix</keyword>
<dbReference type="SMART" id="SM00388">
    <property type="entry name" value="HisKA"/>
    <property type="match status" value="1"/>
</dbReference>
<evidence type="ECO:0000313" key="9">
    <source>
        <dbReference type="EMBL" id="OKH44410.1"/>
    </source>
</evidence>
<dbReference type="InterPro" id="IPR003594">
    <property type="entry name" value="HATPase_dom"/>
</dbReference>
<proteinExistence type="predicted"/>
<dbReference type="InterPro" id="IPR005467">
    <property type="entry name" value="His_kinase_dom"/>
</dbReference>
<evidence type="ECO:0000256" key="2">
    <source>
        <dbReference type="ARBA" id="ARBA00012438"/>
    </source>
</evidence>
<dbReference type="RefSeq" id="WP_073610711.1">
    <property type="nucleotide sequence ID" value="NZ_MRCG01000023.1"/>
</dbReference>
<protein>
    <recommendedName>
        <fullName evidence="2">histidine kinase</fullName>
        <ecNumber evidence="2">2.7.13.3</ecNumber>
    </recommendedName>
</protein>
<evidence type="ECO:0000256" key="6">
    <source>
        <dbReference type="ARBA" id="ARBA00023012"/>
    </source>
</evidence>
<dbReference type="OrthoDB" id="9813151at2"/>
<accession>A0A1U7IZB1</accession>
<comment type="caution">
    <text evidence="9">The sequence shown here is derived from an EMBL/GenBank/DDBJ whole genome shotgun (WGS) entry which is preliminary data.</text>
</comment>
<keyword evidence="4" id="KW-0808">Transferase</keyword>
<dbReference type="PANTHER" id="PTHR43711">
    <property type="entry name" value="TWO-COMPONENT HISTIDINE KINASE"/>
    <property type="match status" value="1"/>
</dbReference>
<gene>
    <name evidence="9" type="ORF">NIES30_22550</name>
</gene>
<feature type="transmembrane region" description="Helical" evidence="7">
    <location>
        <begin position="162"/>
        <end position="182"/>
    </location>
</feature>
<dbReference type="InterPro" id="IPR003661">
    <property type="entry name" value="HisK_dim/P_dom"/>
</dbReference>
<dbReference type="PANTHER" id="PTHR43711:SF1">
    <property type="entry name" value="HISTIDINE KINASE 1"/>
    <property type="match status" value="1"/>
</dbReference>
<dbReference type="SUPFAM" id="SSF55874">
    <property type="entry name" value="ATPase domain of HSP90 chaperone/DNA topoisomerase II/histidine kinase"/>
    <property type="match status" value="1"/>
</dbReference>
<evidence type="ECO:0000256" key="7">
    <source>
        <dbReference type="SAM" id="Phobius"/>
    </source>
</evidence>
<name>A0A1U7IZB1_9CYAN</name>
<keyword evidence="7" id="KW-0812">Transmembrane</keyword>
<evidence type="ECO:0000313" key="10">
    <source>
        <dbReference type="Proteomes" id="UP000185557"/>
    </source>
</evidence>
<keyword evidence="7" id="KW-0472">Membrane</keyword>
<keyword evidence="6" id="KW-0902">Two-component regulatory system</keyword>
<reference evidence="9 10" key="1">
    <citation type="submission" date="2016-11" db="EMBL/GenBank/DDBJ databases">
        <title>Draft Genome Sequences of Nine Cyanobacterial Strains from Diverse Habitats.</title>
        <authorList>
            <person name="Zhu T."/>
            <person name="Hou S."/>
            <person name="Lu X."/>
            <person name="Hess W.R."/>
        </authorList>
    </citation>
    <scope>NUCLEOTIDE SEQUENCE [LARGE SCALE GENOMIC DNA]</scope>
    <source>
        <strain evidence="9 10">NIES-30</strain>
    </source>
</reference>
<dbReference type="EC" id="2.7.13.3" evidence="2"/>
<dbReference type="Proteomes" id="UP000185557">
    <property type="component" value="Unassembled WGS sequence"/>
</dbReference>
<dbReference type="SMART" id="SM00387">
    <property type="entry name" value="HATPase_c"/>
    <property type="match status" value="1"/>
</dbReference>
<evidence type="ECO:0000256" key="3">
    <source>
        <dbReference type="ARBA" id="ARBA00022553"/>
    </source>
</evidence>
<dbReference type="CDD" id="cd00075">
    <property type="entry name" value="HATPase"/>
    <property type="match status" value="1"/>
</dbReference>